<evidence type="ECO:0000256" key="1">
    <source>
        <dbReference type="ARBA" id="ARBA00004651"/>
    </source>
</evidence>
<evidence type="ECO:0000256" key="8">
    <source>
        <dbReference type="SAM" id="Phobius"/>
    </source>
</evidence>
<feature type="transmembrane region" description="Helical" evidence="8">
    <location>
        <begin position="241"/>
        <end position="267"/>
    </location>
</feature>
<evidence type="ECO:0000256" key="6">
    <source>
        <dbReference type="ARBA" id="ARBA00022989"/>
    </source>
</evidence>
<evidence type="ECO:0000256" key="2">
    <source>
        <dbReference type="ARBA" id="ARBA00007935"/>
    </source>
</evidence>
<dbReference type="Gene3D" id="1.10.3470.10">
    <property type="entry name" value="ABC transporter involved in vitamin B12 uptake, BtuC"/>
    <property type="match status" value="1"/>
</dbReference>
<keyword evidence="5 8" id="KW-0812">Transmembrane</keyword>
<keyword evidence="6 8" id="KW-1133">Transmembrane helix</keyword>
<dbReference type="SUPFAM" id="SSF81345">
    <property type="entry name" value="ABC transporter involved in vitamin B12 uptake, BtuC"/>
    <property type="match status" value="1"/>
</dbReference>
<feature type="transmembrane region" description="Helical" evidence="8">
    <location>
        <begin position="120"/>
        <end position="141"/>
    </location>
</feature>
<comment type="similarity">
    <text evidence="2">Belongs to the binding-protein-dependent transport system permease family. FecCD subfamily.</text>
</comment>
<dbReference type="CDD" id="cd06550">
    <property type="entry name" value="TM_ABC_iron-siderophores_like"/>
    <property type="match status" value="1"/>
</dbReference>
<feature type="transmembrane region" description="Helical" evidence="8">
    <location>
        <begin position="153"/>
        <end position="175"/>
    </location>
</feature>
<reference evidence="9 10" key="1">
    <citation type="submission" date="2014-08" db="EMBL/GenBank/DDBJ databases">
        <title>Comparative genomics of the Paenibacillus odorifer group.</title>
        <authorList>
            <person name="den Bakker H.C."/>
            <person name="Tsai Y.-C."/>
            <person name="Martin N."/>
            <person name="Korlach J."/>
            <person name="Wiedmann M."/>
        </authorList>
    </citation>
    <scope>NUCLEOTIDE SEQUENCE [LARGE SCALE GENOMIC DNA]</scope>
    <source>
        <strain evidence="9 10">DSM 1735</strain>
    </source>
</reference>
<dbReference type="FunFam" id="1.10.3470.10:FF:000001">
    <property type="entry name" value="Vitamin B12 ABC transporter permease BtuC"/>
    <property type="match status" value="1"/>
</dbReference>
<gene>
    <name evidence="9" type="ORF">PDUR_13225</name>
</gene>
<feature type="transmembrane region" description="Helical" evidence="8">
    <location>
        <begin position="95"/>
        <end position="114"/>
    </location>
</feature>
<feature type="transmembrane region" description="Helical" evidence="8">
    <location>
        <begin position="66"/>
        <end position="83"/>
    </location>
</feature>
<name>A0A089HLB6_PAEDU</name>
<dbReference type="Pfam" id="PF01032">
    <property type="entry name" value="FecCD"/>
    <property type="match status" value="1"/>
</dbReference>
<keyword evidence="10" id="KW-1185">Reference proteome</keyword>
<evidence type="ECO:0000313" key="9">
    <source>
        <dbReference type="EMBL" id="AIQ12761.1"/>
    </source>
</evidence>
<accession>A0A089HLB6</accession>
<dbReference type="KEGG" id="pdu:PDUR_13225"/>
<sequence length="336" mass="34155">MKAESAHSGAIWGKLLAASLLLILSFAVSLVVGAKSTTLHEAWLALTSQAAGDNITMIREIRLPRVAAGVLVGAALAVAGAVMQGLTRNPLADPGLLGITSGGNAALACALAFLPSLDYFGMTVACFLGAAAGALLVFGLGAASRNGLSSVQLVLAGAAISALLTAVAEGVALLFKISKDVSMWTASGLVGTSWGQVRTIAPFIIIGILVSAALSRSLTILSLNETSAVGLGMRTAQIKTVLYAMIIVLAGASVALVGNMAFLGLMIPHIVRTFAGTDYRSIVPLSALCGAAFMLLADTLGRMANAPFETPVAAIVAMMGLPFFLITVRKGAKFLS</sequence>
<keyword evidence="3" id="KW-0813">Transport</keyword>
<dbReference type="STRING" id="44251.PDUR_13225"/>
<feature type="transmembrane region" description="Helical" evidence="8">
    <location>
        <begin position="195"/>
        <end position="214"/>
    </location>
</feature>
<evidence type="ECO:0000256" key="3">
    <source>
        <dbReference type="ARBA" id="ARBA00022448"/>
    </source>
</evidence>
<proteinExistence type="inferred from homology"/>
<dbReference type="GO" id="GO:0022857">
    <property type="term" value="F:transmembrane transporter activity"/>
    <property type="evidence" value="ECO:0007669"/>
    <property type="project" value="InterPro"/>
</dbReference>
<evidence type="ECO:0000256" key="4">
    <source>
        <dbReference type="ARBA" id="ARBA00022475"/>
    </source>
</evidence>
<dbReference type="GO" id="GO:0033214">
    <property type="term" value="P:siderophore-iron import into cell"/>
    <property type="evidence" value="ECO:0007669"/>
    <property type="project" value="TreeGrafter"/>
</dbReference>
<dbReference type="InterPro" id="IPR037294">
    <property type="entry name" value="ABC_BtuC-like"/>
</dbReference>
<dbReference type="InterPro" id="IPR000522">
    <property type="entry name" value="ABC_transptr_permease_BtuC"/>
</dbReference>
<dbReference type="PANTHER" id="PTHR30472:SF65">
    <property type="entry name" value="SIDEROPHORE TRANSPORT SYSTEM PERMEASE PROTEIN YFIZ-RELATED"/>
    <property type="match status" value="1"/>
</dbReference>
<dbReference type="AlphaFoldDB" id="A0A089HLB6"/>
<dbReference type="GO" id="GO:0005886">
    <property type="term" value="C:plasma membrane"/>
    <property type="evidence" value="ECO:0007669"/>
    <property type="project" value="UniProtKB-SubCell"/>
</dbReference>
<dbReference type="OrthoDB" id="9811721at2"/>
<evidence type="ECO:0000313" key="10">
    <source>
        <dbReference type="Proteomes" id="UP000029409"/>
    </source>
</evidence>
<dbReference type="eggNOG" id="COG0609">
    <property type="taxonomic scope" value="Bacteria"/>
</dbReference>
<comment type="subcellular location">
    <subcellularLocation>
        <location evidence="1">Cell membrane</location>
        <topology evidence="1">Multi-pass membrane protein</topology>
    </subcellularLocation>
</comment>
<feature type="transmembrane region" description="Helical" evidence="8">
    <location>
        <begin position="279"/>
        <end position="296"/>
    </location>
</feature>
<feature type="transmembrane region" description="Helical" evidence="8">
    <location>
        <begin position="308"/>
        <end position="328"/>
    </location>
</feature>
<keyword evidence="7 8" id="KW-0472">Membrane</keyword>
<evidence type="ECO:0000256" key="5">
    <source>
        <dbReference type="ARBA" id="ARBA00022692"/>
    </source>
</evidence>
<dbReference type="Proteomes" id="UP000029409">
    <property type="component" value="Chromosome"/>
</dbReference>
<keyword evidence="4" id="KW-1003">Cell membrane</keyword>
<evidence type="ECO:0000256" key="7">
    <source>
        <dbReference type="ARBA" id="ARBA00023136"/>
    </source>
</evidence>
<dbReference type="RefSeq" id="WP_042206594.1">
    <property type="nucleotide sequence ID" value="NZ_CP009288.1"/>
</dbReference>
<protein>
    <submittedName>
        <fullName evidence="9">Iron ABC transporter</fullName>
    </submittedName>
</protein>
<organism evidence="9 10">
    <name type="scientific">Paenibacillus durus</name>
    <name type="common">Paenibacillus azotofixans</name>
    <dbReference type="NCBI Taxonomy" id="44251"/>
    <lineage>
        <taxon>Bacteria</taxon>
        <taxon>Bacillati</taxon>
        <taxon>Bacillota</taxon>
        <taxon>Bacilli</taxon>
        <taxon>Bacillales</taxon>
        <taxon>Paenibacillaceae</taxon>
        <taxon>Paenibacillus</taxon>
    </lineage>
</organism>
<dbReference type="PANTHER" id="PTHR30472">
    <property type="entry name" value="FERRIC ENTEROBACTIN TRANSPORT SYSTEM PERMEASE PROTEIN"/>
    <property type="match status" value="1"/>
</dbReference>
<dbReference type="EMBL" id="CP009288">
    <property type="protein sequence ID" value="AIQ12761.1"/>
    <property type="molecule type" value="Genomic_DNA"/>
</dbReference>